<dbReference type="Proteomes" id="UP001283361">
    <property type="component" value="Unassembled WGS sequence"/>
</dbReference>
<evidence type="ECO:0000313" key="1">
    <source>
        <dbReference type="EMBL" id="KAK3794958.1"/>
    </source>
</evidence>
<dbReference type="InterPro" id="IPR005049">
    <property type="entry name" value="STL-like"/>
</dbReference>
<gene>
    <name evidence="1" type="ORF">RRG08_001104</name>
</gene>
<dbReference type="PANTHER" id="PTHR31362">
    <property type="entry name" value="GLYCOSYLTRANSFERASE STELLO1-RELATED"/>
    <property type="match status" value="1"/>
</dbReference>
<evidence type="ECO:0008006" key="3">
    <source>
        <dbReference type="Google" id="ProtNLM"/>
    </source>
</evidence>
<protein>
    <recommendedName>
        <fullName evidence="3">Glycosyltransferase</fullName>
    </recommendedName>
</protein>
<sequence length="707" mass="82206">MRKKNKRSLRMSMLSFLIFAVSTVTFIHLVNLQTVADPESKAIFFAEHSHRFWVICEKCKKNSNKNLGAETFPSATLNWSELDLEKDRNLMAKHLELENLIKDTKQAAEMSPMVVIMPGTYAAMTFNEVFLHRDLFWISIVHHVDALGSLPSWHLSLSAFLQRLLWETEHHLIIMQPFSGSEQSSYISDNSRETLHCENLELPDKGISKEFTSRLSEIMCSYNHLSFYQCALELIDGVFLGSDHKFEGLKKTLVHWFKILDYVGYDFPQRIPFTRNKLLQKRWGIPTLFSPPKLKPFHPLSRIGYKKEKNGEDLHDEFYIKEENIGTGLYENEDSRLNRMQGQSDSRVKASENNETPTDILDIVNKERGTTNENEFTSLCRSINTTYIPTVPQRFKFDDILLIVVFNFPYLVSHIPKLLTMYGRHFQHILFCGENIHTLDMFYSSEHDTRISFVQIRHQEGHWAYSCTAAAIKMGYSTSGFLQISDDLLLNVWNLQGLPRDKPWFQPRVRVADVRMRRLPDIATTSRWFPWIFGAGRLASQLSLTTLRKLIQDPSIGLKVQQFMKQLRITSGCGDCLMYEASDIFYIPSWMKEDYVLFADLFHLHKLHLELAVPTILFGLAEEHQLVRLRGNYLWGEGPRAQFLKFYSPHDHFQHAWKLIRLADHSGDGGRGLRFFCRVFLPKVDADLERMSKEDTVDEKDVDNKNI</sequence>
<reference evidence="1" key="1">
    <citation type="journal article" date="2023" name="G3 (Bethesda)">
        <title>A reference genome for the long-term kleptoplast-retaining sea slug Elysia crispata morphotype clarki.</title>
        <authorList>
            <person name="Eastman K.E."/>
            <person name="Pendleton A.L."/>
            <person name="Shaikh M.A."/>
            <person name="Suttiyut T."/>
            <person name="Ogas R."/>
            <person name="Tomko P."/>
            <person name="Gavelis G."/>
            <person name="Widhalm J.R."/>
            <person name="Wisecaver J.H."/>
        </authorList>
    </citation>
    <scope>NUCLEOTIDE SEQUENCE</scope>
    <source>
        <strain evidence="1">ECLA1</strain>
    </source>
</reference>
<dbReference type="PANTHER" id="PTHR31362:SF0">
    <property type="entry name" value="EXOSTOSIN DOMAIN-CONTAINING PROTEIN-RELATED"/>
    <property type="match status" value="1"/>
</dbReference>
<dbReference type="AlphaFoldDB" id="A0AAE1AW14"/>
<comment type="caution">
    <text evidence="1">The sequence shown here is derived from an EMBL/GenBank/DDBJ whole genome shotgun (WGS) entry which is preliminary data.</text>
</comment>
<dbReference type="EMBL" id="JAWDGP010001087">
    <property type="protein sequence ID" value="KAK3794958.1"/>
    <property type="molecule type" value="Genomic_DNA"/>
</dbReference>
<name>A0AAE1AW14_9GAST</name>
<evidence type="ECO:0000313" key="2">
    <source>
        <dbReference type="Proteomes" id="UP001283361"/>
    </source>
</evidence>
<accession>A0AAE1AW14</accession>
<keyword evidence="2" id="KW-1185">Reference proteome</keyword>
<proteinExistence type="predicted"/>
<organism evidence="1 2">
    <name type="scientific">Elysia crispata</name>
    <name type="common">lettuce slug</name>
    <dbReference type="NCBI Taxonomy" id="231223"/>
    <lineage>
        <taxon>Eukaryota</taxon>
        <taxon>Metazoa</taxon>
        <taxon>Spiralia</taxon>
        <taxon>Lophotrochozoa</taxon>
        <taxon>Mollusca</taxon>
        <taxon>Gastropoda</taxon>
        <taxon>Heterobranchia</taxon>
        <taxon>Euthyneura</taxon>
        <taxon>Panpulmonata</taxon>
        <taxon>Sacoglossa</taxon>
        <taxon>Placobranchoidea</taxon>
        <taxon>Plakobranchidae</taxon>
        <taxon>Elysia</taxon>
    </lineage>
</organism>